<evidence type="ECO:0000313" key="2">
    <source>
        <dbReference type="Proteomes" id="UP000324701"/>
    </source>
</evidence>
<reference evidence="1 2" key="1">
    <citation type="submission" date="2019-09" db="EMBL/GenBank/DDBJ databases">
        <title>Report of infection by Mycobacterium simiae a patient suffering from pulmonary tuberculosis.</title>
        <authorList>
            <person name="Mohanty P.S."/>
            <person name="Bansal A.K."/>
            <person name="Singh H."/>
            <person name="Sharma S."/>
            <person name="Patil S.A."/>
            <person name="Upadhaya P."/>
            <person name="Singh P.K."/>
            <person name="Kumar D."/>
            <person name="Kumar S."/>
            <person name="Singh R.K."/>
            <person name="Chaudhary B."/>
        </authorList>
    </citation>
    <scope>NUCLEOTIDE SEQUENCE [LARGE SCALE GENOMIC DNA]</scope>
    <source>
        <strain evidence="1 2">JAL-560-SIM</strain>
    </source>
</reference>
<gene>
    <name evidence="1" type="ORF">F0Q45_15175</name>
</gene>
<evidence type="ECO:0000313" key="1">
    <source>
        <dbReference type="EMBL" id="KAA1249430.1"/>
    </source>
</evidence>
<evidence type="ECO:0008006" key="3">
    <source>
        <dbReference type="Google" id="ProtNLM"/>
    </source>
</evidence>
<protein>
    <recommendedName>
        <fullName evidence="3">Immunity protein 35 domain-containing protein</fullName>
    </recommendedName>
</protein>
<dbReference type="EMBL" id="VTZN01000091">
    <property type="protein sequence ID" value="KAA1249430.1"/>
    <property type="molecule type" value="Genomic_DNA"/>
</dbReference>
<keyword evidence="2" id="KW-1185">Reference proteome</keyword>
<comment type="caution">
    <text evidence="1">The sequence shown here is derived from an EMBL/GenBank/DDBJ whole genome shotgun (WGS) entry which is preliminary data.</text>
</comment>
<dbReference type="Proteomes" id="UP000324701">
    <property type="component" value="Unassembled WGS sequence"/>
</dbReference>
<dbReference type="AlphaFoldDB" id="A0A5B1BPS3"/>
<dbReference type="RefSeq" id="WP_149654723.1">
    <property type="nucleotide sequence ID" value="NZ_VTZN01000091.1"/>
</dbReference>
<accession>A0A5B1BPS3</accession>
<dbReference type="OrthoDB" id="3542635at2"/>
<organism evidence="1 2">
    <name type="scientific">Mycobacterium simiae</name>
    <name type="common">Mycobacterium habana</name>
    <dbReference type="NCBI Taxonomy" id="1784"/>
    <lineage>
        <taxon>Bacteria</taxon>
        <taxon>Bacillati</taxon>
        <taxon>Actinomycetota</taxon>
        <taxon>Actinomycetes</taxon>
        <taxon>Mycobacteriales</taxon>
        <taxon>Mycobacteriaceae</taxon>
        <taxon>Mycobacterium</taxon>
        <taxon>Mycobacterium simiae complex</taxon>
    </lineage>
</organism>
<proteinExistence type="predicted"/>
<name>A0A5B1BPS3_MYCSI</name>
<sequence>MNETSFEEARLLATDAINQLAEQGRLGDLMIVDSAIIETAEARYFPYDAVSFLVLGNVSAALAGNVPVKVTKMGSEVTYEAPAGRGVAIS</sequence>